<comment type="similarity">
    <text evidence="4">Belongs to the ACC deaminase/D-cysteine desulfhydrase family.</text>
</comment>
<dbReference type="InterPro" id="IPR027278">
    <property type="entry name" value="ACCD_DCysDesulf"/>
</dbReference>
<dbReference type="InterPro" id="IPR004450">
    <property type="entry name" value="Thr_synthase-like"/>
</dbReference>
<dbReference type="EC" id="4.2.3.1" evidence="5 12"/>
<evidence type="ECO:0000313" key="16">
    <source>
        <dbReference type="Proteomes" id="UP000321513"/>
    </source>
</evidence>
<feature type="modified residue" description="N6-(pyridoxal phosphate)lysine" evidence="13">
    <location>
        <position position="55"/>
    </location>
</feature>
<dbReference type="GO" id="GO:0004795">
    <property type="term" value="F:threonine synthase activity"/>
    <property type="evidence" value="ECO:0007669"/>
    <property type="project" value="UniProtKB-UniRule"/>
</dbReference>
<evidence type="ECO:0000256" key="6">
    <source>
        <dbReference type="ARBA" id="ARBA00018679"/>
    </source>
</evidence>
<dbReference type="Gene3D" id="3.40.50.1100">
    <property type="match status" value="2"/>
</dbReference>
<dbReference type="InterPro" id="IPR001926">
    <property type="entry name" value="TrpB-like_PALP"/>
</dbReference>
<dbReference type="PROSITE" id="PS00165">
    <property type="entry name" value="DEHYDRATASE_SER_THR"/>
    <property type="match status" value="1"/>
</dbReference>
<sequence length="327" mass="36259">MWRYAELLPVFDEKNIVSLGEGWTPIHSLDKLAQKTNIAKILIKDESVNPTGSFKARGISMAISKAKEFGIENVVIPTAGNAGGAMAAYCAKADIKATVIMPRHTTETLKEECRLFGAELILLDGLIDKCGKLAKQLSEEKGYFDMSTMKEPYRLEGKKTLGFEIAEQLNWRLPDVIIYPTGGGTGLIGMWKAFKEMKKLGWIKGKLPKMVIVQSEICAPMMEIFKSGALSNNYNPQPSLAYGLAVPFPFAKDLMIQVVQESKGTVITVSEDQIQQGIREVASQEGMLLSPEGSATYKGMQKLLTNAWIKEDETILLFNTGSWYKYR</sequence>
<keyword evidence="10" id="KW-0456">Lyase</keyword>
<comment type="caution">
    <text evidence="15">The sequence shown here is derived from an EMBL/GenBank/DDBJ whole genome shotgun (WGS) entry which is preliminary data.</text>
</comment>
<gene>
    <name evidence="15" type="primary">thrC</name>
    <name evidence="15" type="ORF">SAE01_38440</name>
</gene>
<dbReference type="InterPro" id="IPR036052">
    <property type="entry name" value="TrpB-like_PALP_sf"/>
</dbReference>
<protein>
    <recommendedName>
        <fullName evidence="6 12">Threonine synthase</fullName>
        <ecNumber evidence="5 12">4.2.3.1</ecNumber>
    </recommendedName>
</protein>
<dbReference type="Pfam" id="PF00291">
    <property type="entry name" value="PALP"/>
    <property type="match status" value="1"/>
</dbReference>
<reference evidence="15 16" key="1">
    <citation type="submission" date="2019-07" db="EMBL/GenBank/DDBJ databases">
        <title>Whole genome shotgun sequence of Segetibacter aerophilus NBRC 106135.</title>
        <authorList>
            <person name="Hosoyama A."/>
            <person name="Uohara A."/>
            <person name="Ohji S."/>
            <person name="Ichikawa N."/>
        </authorList>
    </citation>
    <scope>NUCLEOTIDE SEQUENCE [LARGE SCALE GENOMIC DNA]</scope>
    <source>
        <strain evidence="15 16">NBRC 106135</strain>
    </source>
</reference>
<dbReference type="UniPathway" id="UPA00050">
    <property type="reaction ID" value="UER00065"/>
</dbReference>
<evidence type="ECO:0000256" key="9">
    <source>
        <dbReference type="ARBA" id="ARBA00022898"/>
    </source>
</evidence>
<evidence type="ECO:0000256" key="13">
    <source>
        <dbReference type="PIRSR" id="PIRSR604450-51"/>
    </source>
</evidence>
<name>A0A512BH93_9BACT</name>
<evidence type="ECO:0000256" key="3">
    <source>
        <dbReference type="ARBA" id="ARBA00005517"/>
    </source>
</evidence>
<comment type="pathway">
    <text evidence="2">Amino-acid biosynthesis; L-threonine biosynthesis; L-threonine from L-aspartate: step 5/5.</text>
</comment>
<dbReference type="InterPro" id="IPR000634">
    <property type="entry name" value="Ser/Thr_deHydtase_PyrdxlP-BS"/>
</dbReference>
<evidence type="ECO:0000256" key="10">
    <source>
        <dbReference type="ARBA" id="ARBA00023239"/>
    </source>
</evidence>
<organism evidence="15 16">
    <name type="scientific">Segetibacter aerophilus</name>
    <dbReference type="NCBI Taxonomy" id="670293"/>
    <lineage>
        <taxon>Bacteria</taxon>
        <taxon>Pseudomonadati</taxon>
        <taxon>Bacteroidota</taxon>
        <taxon>Chitinophagia</taxon>
        <taxon>Chitinophagales</taxon>
        <taxon>Chitinophagaceae</taxon>
        <taxon>Segetibacter</taxon>
    </lineage>
</organism>
<dbReference type="Proteomes" id="UP000321513">
    <property type="component" value="Unassembled WGS sequence"/>
</dbReference>
<evidence type="ECO:0000259" key="14">
    <source>
        <dbReference type="Pfam" id="PF00291"/>
    </source>
</evidence>
<dbReference type="PIRSF" id="PIRSF006278">
    <property type="entry name" value="ACCD_DCysDesulf"/>
    <property type="match status" value="1"/>
</dbReference>
<dbReference type="GO" id="GO:0030170">
    <property type="term" value="F:pyridoxal phosphate binding"/>
    <property type="evidence" value="ECO:0007669"/>
    <property type="project" value="InterPro"/>
</dbReference>
<comment type="similarity">
    <text evidence="3">Belongs to the threonine synthase family.</text>
</comment>
<dbReference type="NCBIfam" id="NF006050">
    <property type="entry name" value="PRK08197.1"/>
    <property type="match status" value="1"/>
</dbReference>
<keyword evidence="8" id="KW-0791">Threonine biosynthesis</keyword>
<feature type="domain" description="Tryptophan synthase beta chain-like PALP" evidence="14">
    <location>
        <begin position="17"/>
        <end position="321"/>
    </location>
</feature>
<comment type="cofactor">
    <cofactor evidence="1 13">
        <name>pyridoxal 5'-phosphate</name>
        <dbReference type="ChEBI" id="CHEBI:597326"/>
    </cofactor>
</comment>
<evidence type="ECO:0000256" key="1">
    <source>
        <dbReference type="ARBA" id="ARBA00001933"/>
    </source>
</evidence>
<evidence type="ECO:0000256" key="11">
    <source>
        <dbReference type="ARBA" id="ARBA00049144"/>
    </source>
</evidence>
<keyword evidence="7" id="KW-0028">Amino-acid biosynthesis</keyword>
<dbReference type="GO" id="GO:0016846">
    <property type="term" value="F:carbon-sulfur lyase activity"/>
    <property type="evidence" value="ECO:0007669"/>
    <property type="project" value="UniProtKB-ARBA"/>
</dbReference>
<comment type="catalytic activity">
    <reaction evidence="11">
        <text>O-phospho-L-homoserine + H2O = L-threonine + phosphate</text>
        <dbReference type="Rhea" id="RHEA:10840"/>
        <dbReference type="ChEBI" id="CHEBI:15377"/>
        <dbReference type="ChEBI" id="CHEBI:43474"/>
        <dbReference type="ChEBI" id="CHEBI:57590"/>
        <dbReference type="ChEBI" id="CHEBI:57926"/>
        <dbReference type="EC" id="4.2.3.1"/>
    </reaction>
</comment>
<evidence type="ECO:0000256" key="2">
    <source>
        <dbReference type="ARBA" id="ARBA00004979"/>
    </source>
</evidence>
<dbReference type="GO" id="GO:0006567">
    <property type="term" value="P:L-threonine catabolic process"/>
    <property type="evidence" value="ECO:0007669"/>
    <property type="project" value="TreeGrafter"/>
</dbReference>
<evidence type="ECO:0000256" key="7">
    <source>
        <dbReference type="ARBA" id="ARBA00022605"/>
    </source>
</evidence>
<evidence type="ECO:0000256" key="8">
    <source>
        <dbReference type="ARBA" id="ARBA00022697"/>
    </source>
</evidence>
<keyword evidence="9 13" id="KW-0663">Pyridoxal phosphate</keyword>
<dbReference type="GO" id="GO:0004794">
    <property type="term" value="F:threonine deaminase activity"/>
    <property type="evidence" value="ECO:0007669"/>
    <property type="project" value="TreeGrafter"/>
</dbReference>
<dbReference type="AlphaFoldDB" id="A0A512BH93"/>
<dbReference type="GO" id="GO:0006565">
    <property type="term" value="P:L-serine catabolic process"/>
    <property type="evidence" value="ECO:0007669"/>
    <property type="project" value="TreeGrafter"/>
</dbReference>
<dbReference type="EMBL" id="BJYT01000019">
    <property type="protein sequence ID" value="GEO11348.1"/>
    <property type="molecule type" value="Genomic_DNA"/>
</dbReference>
<evidence type="ECO:0000256" key="4">
    <source>
        <dbReference type="ARBA" id="ARBA00008639"/>
    </source>
</evidence>
<dbReference type="InterPro" id="IPR050147">
    <property type="entry name" value="Ser/Thr_Dehydratase"/>
</dbReference>
<dbReference type="GO" id="GO:0009097">
    <property type="term" value="P:isoleucine biosynthetic process"/>
    <property type="evidence" value="ECO:0007669"/>
    <property type="project" value="TreeGrafter"/>
</dbReference>
<dbReference type="NCBIfam" id="TIGR00260">
    <property type="entry name" value="thrC"/>
    <property type="match status" value="1"/>
</dbReference>
<dbReference type="CDD" id="cd01563">
    <property type="entry name" value="Thr-synth_1"/>
    <property type="match status" value="1"/>
</dbReference>
<evidence type="ECO:0000256" key="5">
    <source>
        <dbReference type="ARBA" id="ARBA00013028"/>
    </source>
</evidence>
<dbReference type="PANTHER" id="PTHR48078">
    <property type="entry name" value="THREONINE DEHYDRATASE, MITOCHONDRIAL-RELATED"/>
    <property type="match status" value="1"/>
</dbReference>
<dbReference type="PANTHER" id="PTHR48078:SF6">
    <property type="entry name" value="L-THREONINE DEHYDRATASE CATABOLIC TDCB"/>
    <property type="match status" value="1"/>
</dbReference>
<evidence type="ECO:0000256" key="12">
    <source>
        <dbReference type="NCBIfam" id="TIGR00260"/>
    </source>
</evidence>
<accession>A0A512BH93</accession>
<dbReference type="SUPFAM" id="SSF53686">
    <property type="entry name" value="Tryptophan synthase beta subunit-like PLP-dependent enzymes"/>
    <property type="match status" value="1"/>
</dbReference>
<evidence type="ECO:0000313" key="15">
    <source>
        <dbReference type="EMBL" id="GEO11348.1"/>
    </source>
</evidence>
<proteinExistence type="inferred from homology"/>
<keyword evidence="16" id="KW-1185">Reference proteome</keyword>
<dbReference type="GO" id="GO:0003941">
    <property type="term" value="F:L-serine ammonia-lyase activity"/>
    <property type="evidence" value="ECO:0007669"/>
    <property type="project" value="TreeGrafter"/>
</dbReference>
<dbReference type="GO" id="GO:0009088">
    <property type="term" value="P:threonine biosynthetic process"/>
    <property type="evidence" value="ECO:0007669"/>
    <property type="project" value="UniProtKB-UniRule"/>
</dbReference>